<comment type="caution">
    <text evidence="1">The sequence shown here is derived from an EMBL/GenBank/DDBJ whole genome shotgun (WGS) entry which is preliminary data.</text>
</comment>
<protein>
    <submittedName>
        <fullName evidence="1">Uncharacterized protein</fullName>
    </submittedName>
</protein>
<dbReference type="Proteomes" id="UP000237105">
    <property type="component" value="Unassembled WGS sequence"/>
</dbReference>
<proteinExistence type="predicted"/>
<reference evidence="2" key="1">
    <citation type="submission" date="2016-06" db="EMBL/GenBank/DDBJ databases">
        <title>Parallel loss of symbiosis genes in relatives of nitrogen-fixing non-legume Parasponia.</title>
        <authorList>
            <person name="Van Velzen R."/>
            <person name="Holmer R."/>
            <person name="Bu F."/>
            <person name="Rutten L."/>
            <person name="Van Zeijl A."/>
            <person name="Liu W."/>
            <person name="Santuari L."/>
            <person name="Cao Q."/>
            <person name="Sharma T."/>
            <person name="Shen D."/>
            <person name="Roswanjaya Y."/>
            <person name="Wardhani T."/>
            <person name="Kalhor M.S."/>
            <person name="Jansen J."/>
            <person name="Van den Hoogen J."/>
            <person name="Gungor B."/>
            <person name="Hartog M."/>
            <person name="Hontelez J."/>
            <person name="Verver J."/>
            <person name="Yang W.-C."/>
            <person name="Schijlen E."/>
            <person name="Repin R."/>
            <person name="Schilthuizen M."/>
            <person name="Schranz E."/>
            <person name="Heidstra R."/>
            <person name="Miyata K."/>
            <person name="Fedorova E."/>
            <person name="Kohlen W."/>
            <person name="Bisseling T."/>
            <person name="Smit S."/>
            <person name="Geurts R."/>
        </authorList>
    </citation>
    <scope>NUCLEOTIDE SEQUENCE [LARGE SCALE GENOMIC DNA]</scope>
    <source>
        <strain evidence="2">cv. WU1-14</strain>
    </source>
</reference>
<accession>A0A2P5D2Y3</accession>
<name>A0A2P5D2Y3_PARAD</name>
<evidence type="ECO:0000313" key="2">
    <source>
        <dbReference type="Proteomes" id="UP000237105"/>
    </source>
</evidence>
<dbReference type="AlphaFoldDB" id="A0A2P5D2Y3"/>
<organism evidence="1 2">
    <name type="scientific">Parasponia andersonii</name>
    <name type="common">Sponia andersonii</name>
    <dbReference type="NCBI Taxonomy" id="3476"/>
    <lineage>
        <taxon>Eukaryota</taxon>
        <taxon>Viridiplantae</taxon>
        <taxon>Streptophyta</taxon>
        <taxon>Embryophyta</taxon>
        <taxon>Tracheophyta</taxon>
        <taxon>Spermatophyta</taxon>
        <taxon>Magnoliopsida</taxon>
        <taxon>eudicotyledons</taxon>
        <taxon>Gunneridae</taxon>
        <taxon>Pentapetalae</taxon>
        <taxon>rosids</taxon>
        <taxon>fabids</taxon>
        <taxon>Rosales</taxon>
        <taxon>Cannabaceae</taxon>
        <taxon>Parasponia</taxon>
    </lineage>
</organism>
<dbReference type="EMBL" id="JXTB01000069">
    <property type="protein sequence ID" value="PON67642.1"/>
    <property type="molecule type" value="Genomic_DNA"/>
</dbReference>
<sequence length="60" mass="6841">MYLLVSKTAGGLSLAWIDDGSDRFQSFVLISLRQIWNLYQILVICVGNANLRLWKLSKIV</sequence>
<gene>
    <name evidence="1" type="ORF">PanWU01x14_100660</name>
</gene>
<keyword evidence="2" id="KW-1185">Reference proteome</keyword>
<evidence type="ECO:0000313" key="1">
    <source>
        <dbReference type="EMBL" id="PON67642.1"/>
    </source>
</evidence>